<name>A0ACC1AMT5_9ROSI</name>
<protein>
    <submittedName>
        <fullName evidence="1">Uncharacterized protein</fullName>
    </submittedName>
</protein>
<evidence type="ECO:0000313" key="2">
    <source>
        <dbReference type="Proteomes" id="UP001164250"/>
    </source>
</evidence>
<sequence length="149" mass="16197">MLPLCLIVLVFFLSLSGSLNALMTNVAVEVQPLSPGPGHLTGSLTGPGLKTLAGWQSPTTPLASLGRSEVIKLVEINRVRKSIDEPADVRVENVPQFNNGARAGFPMWLKKPSALTKAWNWLSSLLFFSFLRITRALSVNAKELCYSCT</sequence>
<dbReference type="Proteomes" id="UP001164250">
    <property type="component" value="Chromosome 9"/>
</dbReference>
<gene>
    <name evidence="1" type="ORF">Patl1_32605</name>
</gene>
<organism evidence="1 2">
    <name type="scientific">Pistacia atlantica</name>
    <dbReference type="NCBI Taxonomy" id="434234"/>
    <lineage>
        <taxon>Eukaryota</taxon>
        <taxon>Viridiplantae</taxon>
        <taxon>Streptophyta</taxon>
        <taxon>Embryophyta</taxon>
        <taxon>Tracheophyta</taxon>
        <taxon>Spermatophyta</taxon>
        <taxon>Magnoliopsida</taxon>
        <taxon>eudicotyledons</taxon>
        <taxon>Gunneridae</taxon>
        <taxon>Pentapetalae</taxon>
        <taxon>rosids</taxon>
        <taxon>malvids</taxon>
        <taxon>Sapindales</taxon>
        <taxon>Anacardiaceae</taxon>
        <taxon>Pistacia</taxon>
    </lineage>
</organism>
<keyword evidence="2" id="KW-1185">Reference proteome</keyword>
<reference evidence="2" key="1">
    <citation type="journal article" date="2023" name="G3 (Bethesda)">
        <title>Genome assembly and association tests identify interacting loci associated with vigor, precocity, and sex in interspecific pistachio rootstocks.</title>
        <authorList>
            <person name="Palmer W."/>
            <person name="Jacygrad E."/>
            <person name="Sagayaradj S."/>
            <person name="Cavanaugh K."/>
            <person name="Han R."/>
            <person name="Bertier L."/>
            <person name="Beede B."/>
            <person name="Kafkas S."/>
            <person name="Golino D."/>
            <person name="Preece J."/>
            <person name="Michelmore R."/>
        </authorList>
    </citation>
    <scope>NUCLEOTIDE SEQUENCE [LARGE SCALE GENOMIC DNA]</scope>
</reference>
<proteinExistence type="predicted"/>
<accession>A0ACC1AMT5</accession>
<evidence type="ECO:0000313" key="1">
    <source>
        <dbReference type="EMBL" id="KAJ0088025.1"/>
    </source>
</evidence>
<dbReference type="EMBL" id="CM047905">
    <property type="protein sequence ID" value="KAJ0088025.1"/>
    <property type="molecule type" value="Genomic_DNA"/>
</dbReference>
<comment type="caution">
    <text evidence="1">The sequence shown here is derived from an EMBL/GenBank/DDBJ whole genome shotgun (WGS) entry which is preliminary data.</text>
</comment>